<evidence type="ECO:0000259" key="6">
    <source>
        <dbReference type="Pfam" id="PF25940"/>
    </source>
</evidence>
<dbReference type="EMBL" id="WKKC01000006">
    <property type="protein sequence ID" value="MTE02521.1"/>
    <property type="molecule type" value="Genomic_DNA"/>
</dbReference>
<dbReference type="Pfam" id="PF25940">
    <property type="entry name" value="LcnD_C"/>
    <property type="match status" value="1"/>
</dbReference>
<organism evidence="7 8">
    <name type="scientific">Lactobacillus johnsonii</name>
    <dbReference type="NCBI Taxonomy" id="33959"/>
    <lineage>
        <taxon>Bacteria</taxon>
        <taxon>Bacillati</taxon>
        <taxon>Bacillota</taxon>
        <taxon>Bacilli</taxon>
        <taxon>Lactobacillales</taxon>
        <taxon>Lactobacillaceae</taxon>
        <taxon>Lactobacillus</taxon>
    </lineage>
</organism>
<comment type="caution">
    <text evidence="7">The sequence shown here is derived from an EMBL/GenBank/DDBJ whole genome shotgun (WGS) entry which is preliminary data.</text>
</comment>
<evidence type="ECO:0000256" key="2">
    <source>
        <dbReference type="ARBA" id="ARBA00022692"/>
    </source>
</evidence>
<evidence type="ECO:0000256" key="5">
    <source>
        <dbReference type="SAM" id="Phobius"/>
    </source>
</evidence>
<keyword evidence="3 5" id="KW-1133">Transmembrane helix</keyword>
<accession>A0A9X4X765</accession>
<sequence length="197" mass="21928">MDAKDYESTEFYSYKFKNFSTMIIIPAAILVFLVFIGSFFAMRQSTVSSVGVIEPVSVIKQKAANYDEGQIVTKHGQKWVAHIDQDDAVNLMPMIAAKKKVKIITYVPSNKVSTIKKGQTINFSVPTGDGLTSRLIGKVREIGVYPVNINKQSGYEIISTAKINDENVKYGMQGNATIVTGSSTYFEYFLDKILNKK</sequence>
<proteinExistence type="predicted"/>
<dbReference type="RefSeq" id="WP_155692302.1">
    <property type="nucleotide sequence ID" value="NZ_WKKC01000006.1"/>
</dbReference>
<dbReference type="Gene3D" id="2.40.30.170">
    <property type="match status" value="1"/>
</dbReference>
<gene>
    <name evidence="7" type="ORF">GJU95_01835</name>
</gene>
<evidence type="ECO:0000256" key="1">
    <source>
        <dbReference type="ARBA" id="ARBA00004370"/>
    </source>
</evidence>
<evidence type="ECO:0000313" key="8">
    <source>
        <dbReference type="Proteomes" id="UP000488295"/>
    </source>
</evidence>
<dbReference type="AlphaFoldDB" id="A0A9X4X765"/>
<protein>
    <recommendedName>
        <fullName evidence="6">LcnD-like C-terminal domain-containing protein</fullName>
    </recommendedName>
</protein>
<evidence type="ECO:0000313" key="7">
    <source>
        <dbReference type="EMBL" id="MTE02521.1"/>
    </source>
</evidence>
<reference evidence="7 8" key="1">
    <citation type="submission" date="2019-11" db="EMBL/GenBank/DDBJ databases">
        <title>Gastrointestinal microbiota of Peromyscus leucopus.</title>
        <authorList>
            <person name="Milovic A."/>
            <person name="Bassam K."/>
            <person name="Barbour A.G."/>
        </authorList>
    </citation>
    <scope>NUCLEOTIDE SEQUENCE [LARGE SCALE GENOMIC DNA]</scope>
    <source>
        <strain evidence="7 8">LL8</strain>
    </source>
</reference>
<keyword evidence="4 5" id="KW-0472">Membrane</keyword>
<keyword evidence="2 5" id="KW-0812">Transmembrane</keyword>
<name>A0A9X4X765_LACJH</name>
<evidence type="ECO:0000256" key="4">
    <source>
        <dbReference type="ARBA" id="ARBA00023136"/>
    </source>
</evidence>
<feature type="transmembrane region" description="Helical" evidence="5">
    <location>
        <begin position="20"/>
        <end position="41"/>
    </location>
</feature>
<dbReference type="Proteomes" id="UP000488295">
    <property type="component" value="Unassembled WGS sequence"/>
</dbReference>
<dbReference type="InterPro" id="IPR058795">
    <property type="entry name" value="LcnD_C"/>
</dbReference>
<comment type="subcellular location">
    <subcellularLocation>
        <location evidence="1">Membrane</location>
    </subcellularLocation>
</comment>
<evidence type="ECO:0000256" key="3">
    <source>
        <dbReference type="ARBA" id="ARBA00022989"/>
    </source>
</evidence>
<feature type="domain" description="LcnD-like C-terminal" evidence="6">
    <location>
        <begin position="98"/>
        <end position="182"/>
    </location>
</feature>